<dbReference type="PRINTS" id="PR00499">
    <property type="entry name" value="P67PHOX"/>
</dbReference>
<name>A0A3Q0JKH7_DIACI</name>
<accession>A0A3Q0JKH7</accession>
<gene>
    <name evidence="7" type="primary">LOC103523627</name>
</gene>
<feature type="compositionally biased region" description="Basic and acidic residues" evidence="4">
    <location>
        <begin position="451"/>
        <end position="464"/>
    </location>
</feature>
<dbReference type="InterPro" id="IPR036028">
    <property type="entry name" value="SH3-like_dom_sf"/>
</dbReference>
<dbReference type="Gene3D" id="2.30.30.40">
    <property type="entry name" value="SH3 Domains"/>
    <property type="match status" value="4"/>
</dbReference>
<dbReference type="GO" id="GO:0016301">
    <property type="term" value="F:kinase activity"/>
    <property type="evidence" value="ECO:0007669"/>
    <property type="project" value="UniProtKB-KW"/>
</dbReference>
<feature type="region of interest" description="Disordered" evidence="4">
    <location>
        <begin position="415"/>
        <end position="557"/>
    </location>
</feature>
<dbReference type="InterPro" id="IPR001452">
    <property type="entry name" value="SH3_domain"/>
</dbReference>
<feature type="compositionally biased region" description="Polar residues" evidence="4">
    <location>
        <begin position="523"/>
        <end position="548"/>
    </location>
</feature>
<feature type="compositionally biased region" description="Basic and acidic residues" evidence="4">
    <location>
        <begin position="1"/>
        <end position="12"/>
    </location>
</feature>
<feature type="domain" description="SH3" evidence="5">
    <location>
        <begin position="164"/>
        <end position="223"/>
    </location>
</feature>
<keyword evidence="1 2" id="KW-0728">SH3 domain</keyword>
<feature type="compositionally biased region" description="Basic and acidic residues" evidence="4">
    <location>
        <begin position="26"/>
        <end position="36"/>
    </location>
</feature>
<dbReference type="PROSITE" id="PS50002">
    <property type="entry name" value="SH3"/>
    <property type="match status" value="3"/>
</dbReference>
<sequence>MTAESRHRKESNNNEADPAKALTSRHTTETRNHPYREQTLNPLSKIYQKHYQARLTVDLDVMEEALRQAVDEGDFEQAKELSPSRCNHAGSSVIEASVEFDYTAQEADELTLRKGDLITGIRVQSGGWWEGLLVRENRRGMFPDNFVRVLGEAAAETQVAMRKKPGRRCRVLFSYTPANADELELHVNDVIDVLSEVEEGWWRGRLRDRTGVFPSNFVEEIPADTMTAESRHRKESNNNEADPAKALSEVEEGWWRGRLRDRTGVFPSNFVEEIPAETMTAESRHRKESNNNEADPAKALAATIVDVMPPEIPASPLPTEEDVVPQEEEENVNTVEVITSATSTTIPCLPPKPVKERCKVLYPYEAQNEDELTLKEEDIVVLISRDAPDKGWWKGELHGRVGLFPDNFVTVLPTTDETSIKSEKPSPAKSTTNRIRDSITKPSDTTAALRKSLDLTNKKEDEIKSSPPPSVATGGAPHHLKQKPPPPIKKPQRSPTLPPTSPNLSKHSMKFSLPFPPLSSPSHVDSTTTVLPVSSETNNNKTQISIPSTPVDPAGSEPKRLSLVTTDVGNDSHDGSCVSRSGSYSVTNVNCNSHPAQTSAIVNNHHVDVSRTSIKSEKPSPAKSTTNRIRDSITKPSDTTATYLIYVVEKIVNKISPTPSVPWVEELKMNQAKKNSAAQGKTRVNIGPFNSSNSTGGTTVVEASSGTATSSVKSSVGVVFRSQRPASMFAPDVSSGPAPCLVRNNSTASCNKPPLPSTGPPLASSGASVTPVVPSGAVVTPVVPPLSDDGASVVIPSKQWSDLVEKVSKLESIIESQSALIQELSKKVKSGQEKQAAMQNEMEKLMDLVTQV</sequence>
<dbReference type="Pfam" id="PF07653">
    <property type="entry name" value="SH3_2"/>
    <property type="match status" value="1"/>
</dbReference>
<feature type="domain" description="SH3" evidence="5">
    <location>
        <begin position="353"/>
        <end position="414"/>
    </location>
</feature>
<dbReference type="GeneID" id="103523627"/>
<evidence type="ECO:0000256" key="2">
    <source>
        <dbReference type="PROSITE-ProRule" id="PRU00192"/>
    </source>
</evidence>
<organism evidence="6 7">
    <name type="scientific">Diaphorina citri</name>
    <name type="common">Asian citrus psyllid</name>
    <dbReference type="NCBI Taxonomy" id="121845"/>
    <lineage>
        <taxon>Eukaryota</taxon>
        <taxon>Metazoa</taxon>
        <taxon>Ecdysozoa</taxon>
        <taxon>Arthropoda</taxon>
        <taxon>Hexapoda</taxon>
        <taxon>Insecta</taxon>
        <taxon>Pterygota</taxon>
        <taxon>Neoptera</taxon>
        <taxon>Paraneoptera</taxon>
        <taxon>Hemiptera</taxon>
        <taxon>Sternorrhyncha</taxon>
        <taxon>Psylloidea</taxon>
        <taxon>Psyllidae</taxon>
        <taxon>Diaphorininae</taxon>
        <taxon>Diaphorina</taxon>
    </lineage>
</organism>
<dbReference type="Proteomes" id="UP000079169">
    <property type="component" value="Unplaced"/>
</dbReference>
<feature type="region of interest" description="Disordered" evidence="4">
    <location>
        <begin position="674"/>
        <end position="707"/>
    </location>
</feature>
<dbReference type="InterPro" id="IPR050384">
    <property type="entry name" value="Endophilin_SH3RF"/>
</dbReference>
<feature type="compositionally biased region" description="Basic and acidic residues" evidence="4">
    <location>
        <begin position="611"/>
        <end position="620"/>
    </location>
</feature>
<dbReference type="KEGG" id="dci:103523627"/>
<proteinExistence type="predicted"/>
<dbReference type="AlphaFoldDB" id="A0A3Q0JKH7"/>
<evidence type="ECO:0000256" key="4">
    <source>
        <dbReference type="SAM" id="MobiDB-lite"/>
    </source>
</evidence>
<feature type="domain" description="SH3" evidence="5">
    <location>
        <begin position="91"/>
        <end position="152"/>
    </location>
</feature>
<evidence type="ECO:0000259" key="5">
    <source>
        <dbReference type="PROSITE" id="PS50002"/>
    </source>
</evidence>
<evidence type="ECO:0000313" key="7">
    <source>
        <dbReference type="RefSeq" id="XP_026688856.1"/>
    </source>
</evidence>
<feature type="coiled-coil region" evidence="3">
    <location>
        <begin position="807"/>
        <end position="841"/>
    </location>
</feature>
<keyword evidence="3" id="KW-0175">Coiled coil</keyword>
<feature type="region of interest" description="Disordered" evidence="4">
    <location>
        <begin position="1"/>
        <end position="41"/>
    </location>
</feature>
<dbReference type="CDD" id="cd11873">
    <property type="entry name" value="SH3_CD2AP-like_1"/>
    <property type="match status" value="1"/>
</dbReference>
<feature type="region of interest" description="Disordered" evidence="4">
    <location>
        <begin position="225"/>
        <end position="245"/>
    </location>
</feature>
<reference evidence="7" key="1">
    <citation type="submission" date="2025-08" db="UniProtKB">
        <authorList>
            <consortium name="RefSeq"/>
        </authorList>
    </citation>
    <scope>IDENTIFICATION</scope>
</reference>
<dbReference type="SMART" id="SM00326">
    <property type="entry name" value="SH3"/>
    <property type="match status" value="4"/>
</dbReference>
<evidence type="ECO:0000256" key="3">
    <source>
        <dbReference type="SAM" id="Coils"/>
    </source>
</evidence>
<evidence type="ECO:0000256" key="1">
    <source>
        <dbReference type="ARBA" id="ARBA00022443"/>
    </source>
</evidence>
<keyword evidence="6" id="KW-1185">Reference proteome</keyword>
<dbReference type="PANTHER" id="PTHR14167:SF92">
    <property type="entry name" value="CIN85 AND CD2AP RELATED, ISOFORM J"/>
    <property type="match status" value="1"/>
</dbReference>
<feature type="region of interest" description="Disordered" evidence="4">
    <location>
        <begin position="611"/>
        <end position="633"/>
    </location>
</feature>
<dbReference type="GO" id="GO:0016477">
    <property type="term" value="P:cell migration"/>
    <property type="evidence" value="ECO:0007669"/>
    <property type="project" value="TreeGrafter"/>
</dbReference>
<evidence type="ECO:0000313" key="6">
    <source>
        <dbReference type="Proteomes" id="UP000079169"/>
    </source>
</evidence>
<dbReference type="PANTHER" id="PTHR14167">
    <property type="entry name" value="SH3 DOMAIN-CONTAINING"/>
    <property type="match status" value="1"/>
</dbReference>
<dbReference type="FunFam" id="2.30.30.40:FF:000072">
    <property type="entry name" value="Unconventional Myosin IB"/>
    <property type="match status" value="1"/>
</dbReference>
<keyword evidence="7" id="KW-0808">Transferase</keyword>
<dbReference type="CDD" id="cd11874">
    <property type="entry name" value="SH3_CD2AP-like_2"/>
    <property type="match status" value="1"/>
</dbReference>
<dbReference type="Pfam" id="PF14604">
    <property type="entry name" value="SH3_9"/>
    <property type="match status" value="1"/>
</dbReference>
<dbReference type="SUPFAM" id="SSF50044">
    <property type="entry name" value="SH3-domain"/>
    <property type="match status" value="4"/>
</dbReference>
<dbReference type="GO" id="GO:0007015">
    <property type="term" value="P:actin filament organization"/>
    <property type="evidence" value="ECO:0007669"/>
    <property type="project" value="TreeGrafter"/>
</dbReference>
<dbReference type="CDD" id="cd11875">
    <property type="entry name" value="SH3_CD2AP-like_3"/>
    <property type="match status" value="1"/>
</dbReference>
<dbReference type="GO" id="GO:0016192">
    <property type="term" value="P:vesicle-mediated transport"/>
    <property type="evidence" value="ECO:0007669"/>
    <property type="project" value="UniProtKB-ARBA"/>
</dbReference>
<protein>
    <submittedName>
        <fullName evidence="7">LOW QUALITY PROTEIN: SH3 domain-containing kinase-binding protein 1</fullName>
    </submittedName>
</protein>
<feature type="compositionally biased region" description="Polar residues" evidence="4">
    <location>
        <begin position="688"/>
        <end position="702"/>
    </location>
</feature>
<dbReference type="STRING" id="121845.A0A3Q0JKH7"/>
<keyword evidence="7" id="KW-0418">Kinase</keyword>
<dbReference type="Pfam" id="PF00018">
    <property type="entry name" value="SH3_1"/>
    <property type="match status" value="1"/>
</dbReference>
<dbReference type="PRINTS" id="PR00452">
    <property type="entry name" value="SH3DOMAIN"/>
</dbReference>
<dbReference type="PaxDb" id="121845-A0A3Q0JKH7"/>
<dbReference type="RefSeq" id="XP_026688856.1">
    <property type="nucleotide sequence ID" value="XM_026833055.1"/>
</dbReference>
<dbReference type="CTD" id="43654"/>